<dbReference type="EMBL" id="LT854262">
    <property type="protein sequence ID" value="SMR58825.1"/>
    <property type="molecule type" value="Genomic_DNA"/>
</dbReference>
<accession>A0A2H1GZ07</accession>
<reference evidence="3" key="1">
    <citation type="submission" date="2017-05" db="EMBL/GenBank/DDBJ databases">
        <authorList>
            <person name="Song R."/>
            <person name="Chenine A.L."/>
            <person name="Ruprecht R.M."/>
        </authorList>
    </citation>
    <scope>NUCLEOTIDE SEQUENCE [LARGE SCALE GENOMIC DNA]</scope>
</reference>
<proteinExistence type="predicted"/>
<evidence type="ECO:0000256" key="1">
    <source>
        <dbReference type="SAM" id="MobiDB-lite"/>
    </source>
</evidence>
<dbReference type="AlphaFoldDB" id="A0A2H1GZ07"/>
<name>A0A2H1GZ07_ZYMTR</name>
<protein>
    <submittedName>
        <fullName evidence="2">Uncharacterized protein</fullName>
    </submittedName>
</protein>
<evidence type="ECO:0000313" key="2">
    <source>
        <dbReference type="EMBL" id="SMR58825.1"/>
    </source>
</evidence>
<organism evidence="2 3">
    <name type="scientific">Zymoseptoria tritici ST99CH_1E4</name>
    <dbReference type="NCBI Taxonomy" id="1276532"/>
    <lineage>
        <taxon>Eukaryota</taxon>
        <taxon>Fungi</taxon>
        <taxon>Dikarya</taxon>
        <taxon>Ascomycota</taxon>
        <taxon>Pezizomycotina</taxon>
        <taxon>Dothideomycetes</taxon>
        <taxon>Dothideomycetidae</taxon>
        <taxon>Mycosphaerellales</taxon>
        <taxon>Mycosphaerellaceae</taxon>
        <taxon>Zymoseptoria</taxon>
    </lineage>
</organism>
<sequence length="938" mass="104561">MDSSGSSSDKQSSRSLHVLALPFLPLAREAIILDNGPLPANWFFEQLTDSNTFLGIRFIYTFHAASTRSDHHPLSSSFHGELPLEQYNPPPASIGALHQPQVQIADFRWSTPNTAVSPVFTASYNALAAHQGKQQKRIHEIKEVLQSLDGRHLNEHYNPADRFHQHTPAEPIYEGEQSMAILAFAHGYALVIVDVKADSVEAFEGGNTTPRDVRVRWSLLPSSESYPPLFVGRCLGRWFALKFRKSPDMALWSPQIYDWAGKLAVLRFVHGSRLNVKGVMYIVAVLVCSIRAGFSVDGNPECIDPEGLSLDVLIVSMERTILAGGSVGDCLRSWYTAGYFGDGVITLGWAVRAMTSSSEELPRKVADVYSKISALADDDLRARLSHDEGDTLRPHPQTLTDEALTDQPSPAGHTVALTDTTNLVTVAGHLTQNLPPNPANIKSIGSFEANATTVRFKPSGISQMPTFCISLRENHMQGRERKDKEELRKELGERFENYTAHGQKRCHVSRRLRPVRRAPISPPTGGLVRLIVHRTDYVEEDFHVDLDDLEFFRVQFVDRYDSALTQCVASIPLGASIFGKVQIRFTPALSPTRSRLNTNEFSVGSAEETFAREIAHSPTFTILVNLQTTHGDARAKQAFDRYSMLVGSVRRLTLDGRPQNDWLLSRNPSLLPDEALAFVAFDDSPLDVPDWLKNADGTYQYAHASEDDGDVSRAMTNERIHHSCFQKAMLQERDHRAAEHAKQFNDTVTYPCRFALCGRQECGADIRLVSDDLTNGRAIVPMPDTEITLTVGGRNDNPLTISGTVAPLPSEEFQLRVLSKLYNIPEEDQARLLLDSDHEVMVTIQLQDVDRDTELKLQALSKTLRICAQSPTPTLEYVDNIFRPIATFCLRSLIIGPKYHSWGPNMVEHLSPKLPVAVRQNAIDTQEQVFMESDLNGD</sequence>
<dbReference type="Proteomes" id="UP000245764">
    <property type="component" value="Chromosome 10"/>
</dbReference>
<gene>
    <name evidence="2" type="ORF">ZT1E4_G9560</name>
</gene>
<evidence type="ECO:0000313" key="3">
    <source>
        <dbReference type="Proteomes" id="UP000245764"/>
    </source>
</evidence>
<feature type="region of interest" description="Disordered" evidence="1">
    <location>
        <begin position="386"/>
        <end position="409"/>
    </location>
</feature>